<organism evidence="2 3">
    <name type="scientific">Parelaphostrongylus tenuis</name>
    <name type="common">Meningeal worm</name>
    <dbReference type="NCBI Taxonomy" id="148309"/>
    <lineage>
        <taxon>Eukaryota</taxon>
        <taxon>Metazoa</taxon>
        <taxon>Ecdysozoa</taxon>
        <taxon>Nematoda</taxon>
        <taxon>Chromadorea</taxon>
        <taxon>Rhabditida</taxon>
        <taxon>Rhabditina</taxon>
        <taxon>Rhabditomorpha</taxon>
        <taxon>Strongyloidea</taxon>
        <taxon>Metastrongylidae</taxon>
        <taxon>Parelaphostrongylus</taxon>
    </lineage>
</organism>
<reference evidence="2" key="1">
    <citation type="submission" date="2021-06" db="EMBL/GenBank/DDBJ databases">
        <title>Parelaphostrongylus tenuis whole genome reference sequence.</title>
        <authorList>
            <person name="Garwood T.J."/>
            <person name="Larsen P.A."/>
            <person name="Fountain-Jones N.M."/>
            <person name="Garbe J.R."/>
            <person name="Macchietto M.G."/>
            <person name="Kania S.A."/>
            <person name="Gerhold R.W."/>
            <person name="Richards J.E."/>
            <person name="Wolf T.M."/>
        </authorList>
    </citation>
    <scope>NUCLEOTIDE SEQUENCE</scope>
    <source>
        <strain evidence="2">MNPRO001-30</strain>
        <tissue evidence="2">Meninges</tissue>
    </source>
</reference>
<proteinExistence type="predicted"/>
<comment type="caution">
    <text evidence="2">The sequence shown here is derived from an EMBL/GenBank/DDBJ whole genome shotgun (WGS) entry which is preliminary data.</text>
</comment>
<gene>
    <name evidence="2" type="ORF">KIN20_035589</name>
</gene>
<dbReference type="EMBL" id="JAHQIW010007239">
    <property type="protein sequence ID" value="KAJ1373230.1"/>
    <property type="molecule type" value="Genomic_DNA"/>
</dbReference>
<keyword evidence="3" id="KW-1185">Reference proteome</keyword>
<evidence type="ECO:0000256" key="1">
    <source>
        <dbReference type="SAM" id="MobiDB-lite"/>
    </source>
</evidence>
<name>A0AAD5RBQ3_PARTN</name>
<feature type="compositionally biased region" description="Polar residues" evidence="1">
    <location>
        <begin position="65"/>
        <end position="76"/>
    </location>
</feature>
<accession>A0AAD5RBQ3</accession>
<dbReference type="AlphaFoldDB" id="A0AAD5RBQ3"/>
<evidence type="ECO:0000313" key="2">
    <source>
        <dbReference type="EMBL" id="KAJ1373230.1"/>
    </source>
</evidence>
<feature type="region of interest" description="Disordered" evidence="1">
    <location>
        <begin position="53"/>
        <end position="76"/>
    </location>
</feature>
<sequence>MVRVGCGARLDGGTRNCIPRESLHQGGPPCCQCCSGTIGGLCFAQHSSRFGTKKEHNASTDAPKLTSTANNSYGQE</sequence>
<protein>
    <submittedName>
        <fullName evidence="2">Uncharacterized protein</fullName>
    </submittedName>
</protein>
<evidence type="ECO:0000313" key="3">
    <source>
        <dbReference type="Proteomes" id="UP001196413"/>
    </source>
</evidence>
<dbReference type="Proteomes" id="UP001196413">
    <property type="component" value="Unassembled WGS sequence"/>
</dbReference>